<name>A0A7K0CCP0_9ACTN</name>
<keyword evidence="2" id="KW-0732">Signal</keyword>
<proteinExistence type="predicted"/>
<evidence type="ECO:0000313" key="4">
    <source>
        <dbReference type="Proteomes" id="UP000466345"/>
    </source>
</evidence>
<dbReference type="AlphaFoldDB" id="A0A7K0CCP0"/>
<dbReference type="InterPro" id="IPR006311">
    <property type="entry name" value="TAT_signal"/>
</dbReference>
<feature type="compositionally biased region" description="Pro residues" evidence="1">
    <location>
        <begin position="69"/>
        <end position="79"/>
    </location>
</feature>
<feature type="region of interest" description="Disordered" evidence="1">
    <location>
        <begin position="65"/>
        <end position="84"/>
    </location>
</feature>
<dbReference type="Proteomes" id="UP000466345">
    <property type="component" value="Unassembled WGS sequence"/>
</dbReference>
<gene>
    <name evidence="3" type="ORF">SRB5_13340</name>
</gene>
<reference evidence="3 4" key="1">
    <citation type="submission" date="2019-10" db="EMBL/GenBank/DDBJ databases">
        <title>Streptomyces smaragdinus sp. nov. and Streptomyces fabii sp. nov., isolated from the gut of fungus growing-termite Macrotermes natalensis.</title>
        <authorList>
            <person name="Schwitalla J."/>
            <person name="Benndorf R."/>
            <person name="Martin K."/>
            <person name="De Beer W."/>
            <person name="Kaster A.-K."/>
            <person name="Vollmers J."/>
            <person name="Poulsen M."/>
            <person name="Beemelmanns C."/>
        </authorList>
    </citation>
    <scope>NUCLEOTIDE SEQUENCE [LARGE SCALE GENOMIC DNA]</scope>
    <source>
        <strain evidence="3 4">RB5</strain>
    </source>
</reference>
<protein>
    <recommendedName>
        <fullName evidence="5">SH3 domain-containing protein</fullName>
    </recommendedName>
</protein>
<comment type="caution">
    <text evidence="3">The sequence shown here is derived from an EMBL/GenBank/DDBJ whole genome shotgun (WGS) entry which is preliminary data.</text>
</comment>
<evidence type="ECO:0008006" key="5">
    <source>
        <dbReference type="Google" id="ProtNLM"/>
    </source>
</evidence>
<accession>A0A7K0CCP0</accession>
<evidence type="ECO:0000256" key="2">
    <source>
        <dbReference type="SAM" id="SignalP"/>
    </source>
</evidence>
<dbReference type="OrthoDB" id="3482365at2"/>
<dbReference type="EMBL" id="WEGJ01000003">
    <property type="protein sequence ID" value="MQY11219.1"/>
    <property type="molecule type" value="Genomic_DNA"/>
</dbReference>
<keyword evidence="4" id="KW-1185">Reference proteome</keyword>
<sequence>MYISMRRSAVSLVTAGALAGGLVAATAPGATAASAARPAAVAAGAPCSDSGCGTEWNWDWDWNWNTASQPPPGPAPAPAPQQHNVGWGRVTAHTQVNIRRDPTSDSPKAGVLRPGEEGPVFCVTEGQSVNGNQWWYWVDTGWASAAFIRVTGDVDTC</sequence>
<feature type="chain" id="PRO_5038907503" description="SH3 domain-containing protein" evidence="2">
    <location>
        <begin position="33"/>
        <end position="157"/>
    </location>
</feature>
<evidence type="ECO:0000313" key="3">
    <source>
        <dbReference type="EMBL" id="MQY11219.1"/>
    </source>
</evidence>
<dbReference type="PROSITE" id="PS51318">
    <property type="entry name" value="TAT"/>
    <property type="match status" value="1"/>
</dbReference>
<feature type="region of interest" description="Disordered" evidence="1">
    <location>
        <begin position="95"/>
        <end position="115"/>
    </location>
</feature>
<dbReference type="RefSeq" id="WP_153450521.1">
    <property type="nucleotide sequence ID" value="NZ_WEGJ01000003.1"/>
</dbReference>
<organism evidence="3 4">
    <name type="scientific">Streptomyces smaragdinus</name>
    <dbReference type="NCBI Taxonomy" id="2585196"/>
    <lineage>
        <taxon>Bacteria</taxon>
        <taxon>Bacillati</taxon>
        <taxon>Actinomycetota</taxon>
        <taxon>Actinomycetes</taxon>
        <taxon>Kitasatosporales</taxon>
        <taxon>Streptomycetaceae</taxon>
        <taxon>Streptomyces</taxon>
    </lineage>
</organism>
<evidence type="ECO:0000256" key="1">
    <source>
        <dbReference type="SAM" id="MobiDB-lite"/>
    </source>
</evidence>
<dbReference type="Gene3D" id="2.30.30.40">
    <property type="entry name" value="SH3 Domains"/>
    <property type="match status" value="1"/>
</dbReference>
<feature type="signal peptide" evidence="2">
    <location>
        <begin position="1"/>
        <end position="32"/>
    </location>
</feature>